<name>A0AAE8N182_9PEZI</name>
<dbReference type="PANTHER" id="PTHR47784">
    <property type="entry name" value="STEROL UPTAKE CONTROL PROTEIN 2"/>
    <property type="match status" value="1"/>
</dbReference>
<comment type="caution">
    <text evidence="1">The sequence shown here is derived from an EMBL/GenBank/DDBJ whole genome shotgun (WGS) entry which is preliminary data.</text>
</comment>
<protein>
    <submittedName>
        <fullName evidence="1">Uncharacterized protein</fullName>
    </submittedName>
</protein>
<dbReference type="GO" id="GO:0001228">
    <property type="term" value="F:DNA-binding transcription activator activity, RNA polymerase II-specific"/>
    <property type="evidence" value="ECO:0007669"/>
    <property type="project" value="TreeGrafter"/>
</dbReference>
<dbReference type="AlphaFoldDB" id="A0AAE8N182"/>
<reference evidence="1" key="1">
    <citation type="submission" date="2018-03" db="EMBL/GenBank/DDBJ databases">
        <authorList>
            <person name="Guldener U."/>
        </authorList>
    </citation>
    <scope>NUCLEOTIDE SEQUENCE</scope>
</reference>
<keyword evidence="2" id="KW-1185">Reference proteome</keyword>
<accession>A0AAE8N182</accession>
<proteinExistence type="predicted"/>
<sequence>MDVDDPDHDPADVFTQTFLLGGESDLPTLQAIWGPDAETRKKRAHRKSRWGCTACKRRKVKQEYFMTAMLAVAARHLSILNPSSRRHSEAALLLLSKSCAQFRADLDQAITVENRDARLGTALLLHYLGWCNVGFLEFQTASSHEQPLDLSGDQLFLLSEGLRHVRFLSWELPDLGDSIFGRFMANANWARRCGALKALLEEKGISARPLRSQIMDLFDDPRFVGTHGGGVPTPPPEGCWQQQQKHDSHFHGHFHGHFHPFGTPAGSPPPCLHACSDAHILSMIALRIPRKNPNEQTPAERALYTRLSFEIVADRLSVMLRICQLYESTLSEGSHLGVSEVLGAQAYSEIERCFLAFPILCYRPFCNLVVDGDSRALAVLYHVYRSARVLLGGPKGVWWAIERSEAMEVALGRELKRRGLFEALRDMNIGPVDSE</sequence>
<evidence type="ECO:0000313" key="1">
    <source>
        <dbReference type="EMBL" id="SPO04535.1"/>
    </source>
</evidence>
<dbReference type="Proteomes" id="UP001187682">
    <property type="component" value="Unassembled WGS sequence"/>
</dbReference>
<dbReference type="InterPro" id="IPR053157">
    <property type="entry name" value="Sterol_Uptake_Regulator"/>
</dbReference>
<evidence type="ECO:0000313" key="2">
    <source>
        <dbReference type="Proteomes" id="UP001187682"/>
    </source>
</evidence>
<dbReference type="EMBL" id="ONZQ02000010">
    <property type="protein sequence ID" value="SPO04535.1"/>
    <property type="molecule type" value="Genomic_DNA"/>
</dbReference>
<gene>
    <name evidence="1" type="ORF">DNG_07220</name>
</gene>
<organism evidence="1 2">
    <name type="scientific">Cephalotrichum gorgonifer</name>
    <dbReference type="NCBI Taxonomy" id="2041049"/>
    <lineage>
        <taxon>Eukaryota</taxon>
        <taxon>Fungi</taxon>
        <taxon>Dikarya</taxon>
        <taxon>Ascomycota</taxon>
        <taxon>Pezizomycotina</taxon>
        <taxon>Sordariomycetes</taxon>
        <taxon>Hypocreomycetidae</taxon>
        <taxon>Microascales</taxon>
        <taxon>Microascaceae</taxon>
        <taxon>Cephalotrichum</taxon>
    </lineage>
</organism>
<dbReference type="PANTHER" id="PTHR47784:SF5">
    <property type="entry name" value="STEROL UPTAKE CONTROL PROTEIN 2"/>
    <property type="match status" value="1"/>
</dbReference>